<keyword evidence="2" id="KW-0902">Two-component regulatory system</keyword>
<evidence type="ECO:0000256" key="1">
    <source>
        <dbReference type="ARBA" id="ARBA00005820"/>
    </source>
</evidence>
<keyword evidence="3" id="KW-0805">Transcription regulation</keyword>
<dbReference type="InterPro" id="IPR051677">
    <property type="entry name" value="AfsR-DnrI-RedD_regulator"/>
</dbReference>
<evidence type="ECO:0000259" key="8">
    <source>
        <dbReference type="PROSITE" id="PS51755"/>
    </source>
</evidence>
<dbReference type="Proteomes" id="UP001432209">
    <property type="component" value="Chromosome"/>
</dbReference>
<keyword evidence="4 6" id="KW-0238">DNA-binding</keyword>
<dbReference type="CDD" id="cd15831">
    <property type="entry name" value="BTAD"/>
    <property type="match status" value="1"/>
</dbReference>
<dbReference type="PANTHER" id="PTHR35807">
    <property type="entry name" value="TRANSCRIPTIONAL REGULATOR REDD-RELATED"/>
    <property type="match status" value="1"/>
</dbReference>
<evidence type="ECO:0000256" key="4">
    <source>
        <dbReference type="ARBA" id="ARBA00023125"/>
    </source>
</evidence>
<proteinExistence type="inferred from homology"/>
<dbReference type="InterPro" id="IPR005158">
    <property type="entry name" value="BTAD"/>
</dbReference>
<dbReference type="InterPro" id="IPR001867">
    <property type="entry name" value="OmpR/PhoB-type_DNA-bd"/>
</dbReference>
<protein>
    <submittedName>
        <fullName evidence="9">Winged helix-turn-helix domain-containing protein</fullName>
    </submittedName>
</protein>
<evidence type="ECO:0000256" key="3">
    <source>
        <dbReference type="ARBA" id="ARBA00023015"/>
    </source>
</evidence>
<name>A0ABZ2AB61_STRNV</name>
<gene>
    <name evidence="9" type="ORF">OG442_25070</name>
</gene>
<dbReference type="PRINTS" id="PR00364">
    <property type="entry name" value="DISEASERSIST"/>
</dbReference>
<organism evidence="9 10">
    <name type="scientific">Streptomyces niveus</name>
    <name type="common">Streptomyces spheroides</name>
    <dbReference type="NCBI Taxonomy" id="193462"/>
    <lineage>
        <taxon>Bacteria</taxon>
        <taxon>Bacillati</taxon>
        <taxon>Actinomycetota</taxon>
        <taxon>Actinomycetes</taxon>
        <taxon>Kitasatosporales</taxon>
        <taxon>Streptomycetaceae</taxon>
        <taxon>Streptomyces</taxon>
    </lineage>
</organism>
<keyword evidence="5" id="KW-0804">Transcription</keyword>
<dbReference type="Pfam" id="PF03704">
    <property type="entry name" value="BTAD"/>
    <property type="match status" value="1"/>
</dbReference>
<evidence type="ECO:0000256" key="5">
    <source>
        <dbReference type="ARBA" id="ARBA00023163"/>
    </source>
</evidence>
<feature type="region of interest" description="Disordered" evidence="7">
    <location>
        <begin position="1"/>
        <end position="44"/>
    </location>
</feature>
<accession>A0ABZ2AB61</accession>
<sequence length="705" mass="75479">MTHSATESTHRSGTRRSGTDRDGSHPDSNGQDTTGSNQSQGPRPLRIRILGPMEISGQGEDRTPSAPMARRLLAALLLHANEQVRTSTLIDELWDGEPPRLARKTIQTYVYQLRKPPHPAVVGTGAGGIGERVETCPNGYRIRLAPDELDLWQFERHLARARVDLGDGDPESAARRLRVGLALWRGDAFADIETGPALAARVAQLADARLGAVELRVEADLRLGRHHRLMGELRQLTADHPLNEEFAAQFMLAAYRSGQRGTALETFGQLRRDLVDELGIEPSHRLQRLQRDVLNEAPALDLAPDRATAVRATDAQAAPAAPEAPGMPAAVLPVTPVIAQLPADTPDFVGRRAELARIVTHAKSGSDPLLTAPQVVTVLGQAGSGKSTVTVRAAHLLREHFADGQFHVRLHDENDRPTDPAAALRSLLRDIGMRVYELPDQVDELARIFRSWSADRSLLLVLDDAYGPEQVLPLLPGGSLSAVLVTSRVRLPGLPGAANVELGPMETDDAVELLASLAGADRVGADVDAARQTVRLTGNLALGVRAVGEKLAARRMWSVTELAARLAPENHRLAELGSGSLDVLGRLAGACARLAEPDSQALAGLAGAGAVPFDIPRAARTLAMDTWAAELLVGRLLDHHVVEIAESAPGAATVYRIPELLRLVAQTHAHARDMADAELRLMSGTPLRAGQAAVPCFTSVLSTTA</sequence>
<dbReference type="Pfam" id="PF00486">
    <property type="entry name" value="Trans_reg_C"/>
    <property type="match status" value="1"/>
</dbReference>
<feature type="domain" description="OmpR/PhoB-type" evidence="8">
    <location>
        <begin position="34"/>
        <end position="144"/>
    </location>
</feature>
<dbReference type="PROSITE" id="PS51755">
    <property type="entry name" value="OMPR_PHOB"/>
    <property type="match status" value="1"/>
</dbReference>
<feature type="DNA-binding region" description="OmpR/PhoB-type" evidence="6">
    <location>
        <begin position="34"/>
        <end position="144"/>
    </location>
</feature>
<keyword evidence="10" id="KW-1185">Reference proteome</keyword>
<dbReference type="Gene3D" id="1.10.10.10">
    <property type="entry name" value="Winged helix-like DNA-binding domain superfamily/Winged helix DNA-binding domain"/>
    <property type="match status" value="1"/>
</dbReference>
<dbReference type="RefSeq" id="WP_329078203.1">
    <property type="nucleotide sequence ID" value="NZ_CP109421.1"/>
</dbReference>
<dbReference type="SUPFAM" id="SSF48452">
    <property type="entry name" value="TPR-like"/>
    <property type="match status" value="1"/>
</dbReference>
<evidence type="ECO:0000256" key="6">
    <source>
        <dbReference type="PROSITE-ProRule" id="PRU01091"/>
    </source>
</evidence>
<reference evidence="9" key="1">
    <citation type="submission" date="2022-10" db="EMBL/GenBank/DDBJ databases">
        <title>The complete genomes of actinobacterial strains from the NBC collection.</title>
        <authorList>
            <person name="Joergensen T.S."/>
            <person name="Alvarez Arevalo M."/>
            <person name="Sterndorff E.B."/>
            <person name="Faurdal D."/>
            <person name="Vuksanovic O."/>
            <person name="Mourched A.-S."/>
            <person name="Charusanti P."/>
            <person name="Shaw S."/>
            <person name="Blin K."/>
            <person name="Weber T."/>
        </authorList>
    </citation>
    <scope>NUCLEOTIDE SEQUENCE</scope>
    <source>
        <strain evidence="9">NBC_01432</strain>
    </source>
</reference>
<evidence type="ECO:0000256" key="2">
    <source>
        <dbReference type="ARBA" id="ARBA00023012"/>
    </source>
</evidence>
<dbReference type="PANTHER" id="PTHR35807:SF1">
    <property type="entry name" value="TRANSCRIPTIONAL REGULATOR REDD"/>
    <property type="match status" value="1"/>
</dbReference>
<dbReference type="Gene3D" id="3.40.50.300">
    <property type="entry name" value="P-loop containing nucleotide triphosphate hydrolases"/>
    <property type="match status" value="1"/>
</dbReference>
<comment type="similarity">
    <text evidence="1">Belongs to the AfsR/DnrI/RedD regulatory family.</text>
</comment>
<evidence type="ECO:0000313" key="9">
    <source>
        <dbReference type="EMBL" id="WUX54560.1"/>
    </source>
</evidence>
<evidence type="ECO:0000313" key="10">
    <source>
        <dbReference type="Proteomes" id="UP001432209"/>
    </source>
</evidence>
<dbReference type="Gene3D" id="1.25.40.10">
    <property type="entry name" value="Tetratricopeptide repeat domain"/>
    <property type="match status" value="1"/>
</dbReference>
<dbReference type="SUPFAM" id="SSF46894">
    <property type="entry name" value="C-terminal effector domain of the bipartite response regulators"/>
    <property type="match status" value="1"/>
</dbReference>
<feature type="compositionally biased region" description="Polar residues" evidence="7">
    <location>
        <begin position="26"/>
        <end position="41"/>
    </location>
</feature>
<dbReference type="SMART" id="SM00862">
    <property type="entry name" value="Trans_reg_C"/>
    <property type="match status" value="1"/>
</dbReference>
<dbReference type="InterPro" id="IPR011990">
    <property type="entry name" value="TPR-like_helical_dom_sf"/>
</dbReference>
<dbReference type="InterPro" id="IPR027417">
    <property type="entry name" value="P-loop_NTPase"/>
</dbReference>
<dbReference type="InterPro" id="IPR016032">
    <property type="entry name" value="Sig_transdc_resp-reg_C-effctor"/>
</dbReference>
<dbReference type="SMART" id="SM01043">
    <property type="entry name" value="BTAD"/>
    <property type="match status" value="1"/>
</dbReference>
<dbReference type="InterPro" id="IPR036388">
    <property type="entry name" value="WH-like_DNA-bd_sf"/>
</dbReference>
<evidence type="ECO:0000256" key="7">
    <source>
        <dbReference type="SAM" id="MobiDB-lite"/>
    </source>
</evidence>
<dbReference type="EMBL" id="CP109495">
    <property type="protein sequence ID" value="WUX54560.1"/>
    <property type="molecule type" value="Genomic_DNA"/>
</dbReference>
<dbReference type="SUPFAM" id="SSF52540">
    <property type="entry name" value="P-loop containing nucleoside triphosphate hydrolases"/>
    <property type="match status" value="1"/>
</dbReference>